<feature type="compositionally biased region" description="Basic and acidic residues" evidence="4">
    <location>
        <begin position="518"/>
        <end position="527"/>
    </location>
</feature>
<dbReference type="GO" id="GO:0017053">
    <property type="term" value="C:transcription repressor complex"/>
    <property type="evidence" value="ECO:0007669"/>
    <property type="project" value="InterPro"/>
</dbReference>
<feature type="coiled-coil region" evidence="3">
    <location>
        <begin position="1113"/>
        <end position="1140"/>
    </location>
</feature>
<organism evidence="6 7">
    <name type="scientific">Phaseolus coccineus</name>
    <name type="common">Scarlet runner bean</name>
    <name type="synonym">Phaseolus multiflorus</name>
    <dbReference type="NCBI Taxonomy" id="3886"/>
    <lineage>
        <taxon>Eukaryota</taxon>
        <taxon>Viridiplantae</taxon>
        <taxon>Streptophyta</taxon>
        <taxon>Embryophyta</taxon>
        <taxon>Tracheophyta</taxon>
        <taxon>Spermatophyta</taxon>
        <taxon>Magnoliopsida</taxon>
        <taxon>eudicotyledons</taxon>
        <taxon>Gunneridae</taxon>
        <taxon>Pentapetalae</taxon>
        <taxon>rosids</taxon>
        <taxon>fabids</taxon>
        <taxon>Fabales</taxon>
        <taxon>Fabaceae</taxon>
        <taxon>Papilionoideae</taxon>
        <taxon>50 kb inversion clade</taxon>
        <taxon>NPAAA clade</taxon>
        <taxon>indigoferoid/millettioid clade</taxon>
        <taxon>Phaseoleae</taxon>
        <taxon>Phaseolus</taxon>
    </lineage>
</organism>
<dbReference type="GO" id="GO:0005654">
    <property type="term" value="C:nucleoplasm"/>
    <property type="evidence" value="ECO:0007669"/>
    <property type="project" value="TreeGrafter"/>
</dbReference>
<evidence type="ECO:0000313" key="6">
    <source>
        <dbReference type="EMBL" id="KAK7348221.1"/>
    </source>
</evidence>
<dbReference type="InterPro" id="IPR009057">
    <property type="entry name" value="Homeodomain-like_sf"/>
</dbReference>
<feature type="region of interest" description="Disordered" evidence="4">
    <location>
        <begin position="217"/>
        <end position="240"/>
    </location>
</feature>
<dbReference type="InterPro" id="IPR010561">
    <property type="entry name" value="LIN-9/ALY1"/>
</dbReference>
<dbReference type="EMBL" id="JAYMYR010000008">
    <property type="protein sequence ID" value="KAK7348221.1"/>
    <property type="molecule type" value="Genomic_DNA"/>
</dbReference>
<gene>
    <name evidence="6" type="ORF">VNO80_22771</name>
</gene>
<keyword evidence="7" id="KW-1185">Reference proteome</keyword>
<dbReference type="GO" id="GO:0003677">
    <property type="term" value="F:DNA binding"/>
    <property type="evidence" value="ECO:0007669"/>
    <property type="project" value="TreeGrafter"/>
</dbReference>
<feature type="region of interest" description="Disordered" evidence="4">
    <location>
        <begin position="507"/>
        <end position="527"/>
    </location>
</feature>
<dbReference type="PANTHER" id="PTHR21689:SF2">
    <property type="entry name" value="PROTEIN LIN-9 HOMOLOG"/>
    <property type="match status" value="1"/>
</dbReference>
<evidence type="ECO:0000256" key="4">
    <source>
        <dbReference type="SAM" id="MobiDB-lite"/>
    </source>
</evidence>
<reference evidence="6 7" key="1">
    <citation type="submission" date="2024-01" db="EMBL/GenBank/DDBJ databases">
        <title>The genomes of 5 underutilized Papilionoideae crops provide insights into root nodulation and disease resistanc.</title>
        <authorList>
            <person name="Jiang F."/>
        </authorList>
    </citation>
    <scope>NUCLEOTIDE SEQUENCE [LARGE SCALE GENOMIC DNA]</scope>
    <source>
        <strain evidence="6">JINMINGXINNONG_FW02</strain>
        <tissue evidence="6">Leaves</tissue>
    </source>
</reference>
<comment type="subcellular location">
    <subcellularLocation>
        <location evidence="1">Nucleus</location>
    </subcellularLocation>
</comment>
<dbReference type="AlphaFoldDB" id="A0AAN9M6D3"/>
<dbReference type="InterPro" id="IPR033471">
    <property type="entry name" value="DIRP"/>
</dbReference>
<dbReference type="Pfam" id="PF00249">
    <property type="entry name" value="Myb_DNA-binding"/>
    <property type="match status" value="1"/>
</dbReference>
<dbReference type="SMART" id="SM01135">
    <property type="entry name" value="DIRP"/>
    <property type="match status" value="1"/>
</dbReference>
<feature type="domain" description="DIRP" evidence="5">
    <location>
        <begin position="727"/>
        <end position="828"/>
    </location>
</feature>
<evidence type="ECO:0000256" key="3">
    <source>
        <dbReference type="SAM" id="Coils"/>
    </source>
</evidence>
<dbReference type="GO" id="GO:0006351">
    <property type="term" value="P:DNA-templated transcription"/>
    <property type="evidence" value="ECO:0007669"/>
    <property type="project" value="InterPro"/>
</dbReference>
<evidence type="ECO:0000313" key="7">
    <source>
        <dbReference type="Proteomes" id="UP001374584"/>
    </source>
</evidence>
<feature type="compositionally biased region" description="Polar residues" evidence="4">
    <location>
        <begin position="332"/>
        <end position="344"/>
    </location>
</feature>
<protein>
    <recommendedName>
        <fullName evidence="5">DIRP domain-containing protein</fullName>
    </recommendedName>
</protein>
<sequence length="1266" mass="140111">MVAEMLLRAPSFASSFLFGCEGLGLENIFIVSNVNTLPPPNLVYPDHGVLTYGCIFCVLNPSSSTLSVQGKEVTFLSEPLWILKQSRKSVMAPSRKSRSVNKRFSSVHETASSKEKITENGSKNRLKAIPGIQKKRRLADMLGPQWNKEELGHFYEAYRKYGKDWKKVALAVRNRSAEMVEALYTMNRAYLSLPEGTASVVGLIAMMTDHYSVLGGSDSGKESNDDAEISKKSQKRLRGKHLSDNKALDGHLSDHSQSHSVASGDGCLSLLKKRHSGIRPHAVRKRTPRVPISYSIGKDIGERFFSSVRQGSKQMVDTNDVTHKIALALTEASQRGGSSKNSGSPEKKFLSSPGLKSGKKHSKSEKAGAKFFSSELDDGSSELSLGSTEGNNEDYSRKKIHRSGREITGRGRNQEKKIKQYGKNLEPEGNLNKHLNDIKEASSGTDDGKNFLKSSFNTDFVDAKNARSSYKGSRTKSKKLLLEKDEGSAFDALKTLADLSLMLPVTNPDTESSAQLKEGNHDLVGKSKMETHKVFPKIESTASSKFSKVFSDNGAVVPEAEGTLQLNAGFRKRKQKSFNLKNDETHTGSHLSGSQKTKPTDEVKKSMVKGKRSSVGTAHSRQLKVVKSPGNLSSSTNDKRERDDSSFSPIKVSSTNQVSPLDRGRPRRKMEKPKPMTQDLVVSTNTFSSQHNKSIASLPDGSFSQTVKLINCLSSYQMRRWCTFEWFYSAIDYPWFSKREFVEYLDHVGLGHVPRLTRIEWGVIRSSLGRPRRFSEQFLTEEKHKLHEYRESVRSHYAEILAGTKEGLPTDLAQPLIVGQRVIAIHPKTREIHGGSVLTVDHCRYRVQFDQLELGVEFVTDIDCMPLYPFESMPTSLIQHNISSAQINENFVELKPNGRLKQRKVAGHTILSPSENSDTIKSLHISATVHGTSTLSKQVFSSSSKPQPKVVCSEIGNAQLASSSQPSLLERVHSKEADTLAISELNLALDKKELVLSELKHMNDGISESQKYGDSSVKDSELFKRDYASVLKQLTEANEQVSSALFCLRQRNTYQASSSVFQLKPMANFDDPSGQASSSNCSACHNQESISQSHIAEIVESSRRKARTMVVQASQAMSNLRMTESKVERIEDAINFINNQLSVDEPTASSTTFVPADSLSHASQDQLTASVLNPLASCHVQDTELNSSSDQNEMKIPSELISHCLATLFMIQKCTERQFPPADVAQVLDSAVTSLQPLCSKNLPIYGEIQKCMGIIRNQILALIPT</sequence>
<dbReference type="Proteomes" id="UP001374584">
    <property type="component" value="Unassembled WGS sequence"/>
</dbReference>
<feature type="compositionally biased region" description="Basic and acidic residues" evidence="4">
    <location>
        <begin position="219"/>
        <end position="231"/>
    </location>
</feature>
<evidence type="ECO:0000256" key="2">
    <source>
        <dbReference type="ARBA" id="ARBA00023242"/>
    </source>
</evidence>
<comment type="caution">
    <text evidence="6">The sequence shown here is derived from an EMBL/GenBank/DDBJ whole genome shotgun (WGS) entry which is preliminary data.</text>
</comment>
<feature type="compositionally biased region" description="Polar residues" evidence="4">
    <location>
        <begin position="646"/>
        <end position="659"/>
    </location>
</feature>
<proteinExistence type="predicted"/>
<keyword evidence="2" id="KW-0539">Nucleus</keyword>
<feature type="compositionally biased region" description="Basic and acidic residues" evidence="4">
    <location>
        <begin position="403"/>
        <end position="418"/>
    </location>
</feature>
<dbReference type="InterPro" id="IPR001005">
    <property type="entry name" value="SANT/Myb"/>
</dbReference>
<dbReference type="SUPFAM" id="SSF46689">
    <property type="entry name" value="Homeodomain-like"/>
    <property type="match status" value="1"/>
</dbReference>
<dbReference type="CDD" id="cd00167">
    <property type="entry name" value="SANT"/>
    <property type="match status" value="1"/>
</dbReference>
<feature type="compositionally biased region" description="Polar residues" evidence="4">
    <location>
        <begin position="588"/>
        <end position="597"/>
    </location>
</feature>
<dbReference type="GO" id="GO:0006357">
    <property type="term" value="P:regulation of transcription by RNA polymerase II"/>
    <property type="evidence" value="ECO:0007669"/>
    <property type="project" value="TreeGrafter"/>
</dbReference>
<evidence type="ECO:0000256" key="1">
    <source>
        <dbReference type="ARBA" id="ARBA00004123"/>
    </source>
</evidence>
<dbReference type="PANTHER" id="PTHR21689">
    <property type="entry name" value="LIN-9"/>
    <property type="match status" value="1"/>
</dbReference>
<dbReference type="Gene3D" id="1.20.58.1880">
    <property type="match status" value="1"/>
</dbReference>
<feature type="region of interest" description="Disordered" evidence="4">
    <location>
        <begin position="332"/>
        <end position="431"/>
    </location>
</feature>
<accession>A0AAN9M6D3</accession>
<name>A0AAN9M6D3_PHACN</name>
<feature type="region of interest" description="Disordered" evidence="4">
    <location>
        <begin position="578"/>
        <end position="675"/>
    </location>
</feature>
<feature type="region of interest" description="Disordered" evidence="4">
    <location>
        <begin position="102"/>
        <end position="122"/>
    </location>
</feature>
<evidence type="ECO:0000259" key="5">
    <source>
        <dbReference type="SMART" id="SM01135"/>
    </source>
</evidence>
<keyword evidence="3" id="KW-0175">Coiled coil</keyword>
<dbReference type="Pfam" id="PF06584">
    <property type="entry name" value="DIRP"/>
    <property type="match status" value="1"/>
</dbReference>
<dbReference type="GO" id="GO:0051726">
    <property type="term" value="P:regulation of cell cycle"/>
    <property type="evidence" value="ECO:0007669"/>
    <property type="project" value="TreeGrafter"/>
</dbReference>